<dbReference type="InterPro" id="IPR029060">
    <property type="entry name" value="PIN-like_dom_sf"/>
</dbReference>
<dbReference type="Pfam" id="PF01850">
    <property type="entry name" value="PIN"/>
    <property type="match status" value="1"/>
</dbReference>
<dbReference type="EC" id="3.1.-.-" evidence="8"/>
<evidence type="ECO:0000256" key="3">
    <source>
        <dbReference type="ARBA" id="ARBA00022722"/>
    </source>
</evidence>
<dbReference type="EMBL" id="JBHILM010000003">
    <property type="protein sequence ID" value="MFB5680066.1"/>
    <property type="molecule type" value="Genomic_DNA"/>
</dbReference>
<evidence type="ECO:0000256" key="6">
    <source>
        <dbReference type="ARBA" id="ARBA00022842"/>
    </source>
</evidence>
<dbReference type="InterPro" id="IPR002716">
    <property type="entry name" value="PIN_dom"/>
</dbReference>
<dbReference type="PANTHER" id="PTHR33653">
    <property type="entry name" value="RIBONUCLEASE VAPC2"/>
    <property type="match status" value="1"/>
</dbReference>
<evidence type="ECO:0000256" key="5">
    <source>
        <dbReference type="ARBA" id="ARBA00022801"/>
    </source>
</evidence>
<feature type="domain" description="PIN" evidence="9">
    <location>
        <begin position="5"/>
        <end position="118"/>
    </location>
</feature>
<keyword evidence="11" id="KW-1185">Reference proteome</keyword>
<gene>
    <name evidence="8" type="primary">vapC</name>
    <name evidence="10" type="ORF">ACE3NQ_03905</name>
</gene>
<keyword evidence="3 8" id="KW-0540">Nuclease</keyword>
<feature type="binding site" evidence="8">
    <location>
        <position position="8"/>
    </location>
    <ligand>
        <name>Mg(2+)</name>
        <dbReference type="ChEBI" id="CHEBI:18420"/>
    </ligand>
</feature>
<evidence type="ECO:0000256" key="1">
    <source>
        <dbReference type="ARBA" id="ARBA00001946"/>
    </source>
</evidence>
<dbReference type="HAMAP" id="MF_00265">
    <property type="entry name" value="VapC_Nob1"/>
    <property type="match status" value="1"/>
</dbReference>
<comment type="function">
    <text evidence="8">Toxic component of a toxin-antitoxin (TA) system. An RNase.</text>
</comment>
<evidence type="ECO:0000259" key="9">
    <source>
        <dbReference type="Pfam" id="PF01850"/>
    </source>
</evidence>
<evidence type="ECO:0000313" key="10">
    <source>
        <dbReference type="EMBL" id="MFB5680066.1"/>
    </source>
</evidence>
<evidence type="ECO:0000256" key="4">
    <source>
        <dbReference type="ARBA" id="ARBA00022723"/>
    </source>
</evidence>
<keyword evidence="5 8" id="KW-0378">Hydrolase</keyword>
<dbReference type="InterPro" id="IPR022907">
    <property type="entry name" value="VapC_family"/>
</dbReference>
<name>A0ABV5B631_9BACL</name>
<keyword evidence="6 8" id="KW-0460">Magnesium</keyword>
<dbReference type="RefSeq" id="WP_375524017.1">
    <property type="nucleotide sequence ID" value="NZ_JBHILM010000003.1"/>
</dbReference>
<dbReference type="PANTHER" id="PTHR33653:SF1">
    <property type="entry name" value="RIBONUCLEASE VAPC2"/>
    <property type="match status" value="1"/>
</dbReference>
<accession>A0ABV5B631</accession>
<feature type="binding site" evidence="8">
    <location>
        <position position="96"/>
    </location>
    <ligand>
        <name>Mg(2+)</name>
        <dbReference type="ChEBI" id="CHEBI:18420"/>
    </ligand>
</feature>
<comment type="caution">
    <text evidence="10">The sequence shown here is derived from an EMBL/GenBank/DDBJ whole genome shotgun (WGS) entry which is preliminary data.</text>
</comment>
<dbReference type="Gene3D" id="3.40.50.1010">
    <property type="entry name" value="5'-nuclease"/>
    <property type="match status" value="1"/>
</dbReference>
<organism evidence="10 11">
    <name type="scientific">Paenibacillus terreus</name>
    <dbReference type="NCBI Taxonomy" id="1387834"/>
    <lineage>
        <taxon>Bacteria</taxon>
        <taxon>Bacillati</taxon>
        <taxon>Bacillota</taxon>
        <taxon>Bacilli</taxon>
        <taxon>Bacillales</taxon>
        <taxon>Paenibacillaceae</taxon>
        <taxon>Paenibacillus</taxon>
    </lineage>
</organism>
<reference evidence="10 11" key="1">
    <citation type="submission" date="2024-09" db="EMBL/GenBank/DDBJ databases">
        <authorList>
            <person name="Ruan L."/>
        </authorList>
    </citation>
    <scope>NUCLEOTIDE SEQUENCE [LARGE SCALE GENOMIC DNA]</scope>
    <source>
        <strain evidence="10 11">D33</strain>
    </source>
</reference>
<proteinExistence type="inferred from homology"/>
<comment type="similarity">
    <text evidence="7 8">Belongs to the PINc/VapC protein family.</text>
</comment>
<evidence type="ECO:0000256" key="2">
    <source>
        <dbReference type="ARBA" id="ARBA00022649"/>
    </source>
</evidence>
<sequence length="135" mass="14958">MKIGYLFDTNAAIALHRQAAELNAIIDDAVRLGEEISFSVITKSEFIAGLPLNTKLEDVPFLMGEFINVNSHIAVKAGRIRREQKDLHGRKLKTPDALILATAIEYNLVLVTSDRDLQFAKKDYGVQVIDFSDGA</sequence>
<evidence type="ECO:0000313" key="11">
    <source>
        <dbReference type="Proteomes" id="UP001580407"/>
    </source>
</evidence>
<evidence type="ECO:0000256" key="8">
    <source>
        <dbReference type="HAMAP-Rule" id="MF_00265"/>
    </source>
</evidence>
<protein>
    <recommendedName>
        <fullName evidence="8">Ribonuclease VapC</fullName>
        <shortName evidence="8">RNase VapC</shortName>
        <ecNumber evidence="8">3.1.-.-</ecNumber>
    </recommendedName>
    <alternativeName>
        <fullName evidence="8">Toxin VapC</fullName>
    </alternativeName>
</protein>
<keyword evidence="2 8" id="KW-1277">Toxin-antitoxin system</keyword>
<comment type="cofactor">
    <cofactor evidence="1 8">
        <name>Mg(2+)</name>
        <dbReference type="ChEBI" id="CHEBI:18420"/>
    </cofactor>
</comment>
<evidence type="ECO:0000256" key="7">
    <source>
        <dbReference type="ARBA" id="ARBA00038093"/>
    </source>
</evidence>
<dbReference type="SUPFAM" id="SSF88723">
    <property type="entry name" value="PIN domain-like"/>
    <property type="match status" value="1"/>
</dbReference>
<dbReference type="Proteomes" id="UP001580407">
    <property type="component" value="Unassembled WGS sequence"/>
</dbReference>
<dbReference type="InterPro" id="IPR050556">
    <property type="entry name" value="Type_II_TA_system_RNase"/>
</dbReference>
<keyword evidence="4 8" id="KW-0479">Metal-binding</keyword>
<keyword evidence="8" id="KW-0800">Toxin</keyword>